<sequence length="133" mass="15114">MATLWVRQHNRVCDVLAGRRPAWTDRRVYGVAKNIVQAQMMRIMMNDVLDAGDLRYEPKTFGDRFDGVRGFGTPLELLLTVGLRTGVPDYLRHVKATDNRSVVVPLESDGSQEHSLLEFSRGSVVECDFVAYW</sequence>
<dbReference type="PROSITE" id="PS50292">
    <property type="entry name" value="PEROXIDASE_3"/>
    <property type="match status" value="1"/>
</dbReference>
<reference evidence="1" key="1">
    <citation type="submission" date="2018-04" db="EMBL/GenBank/DDBJ databases">
        <title>Transcriptome assembly of Sipha flava.</title>
        <authorList>
            <person name="Scully E.D."/>
            <person name="Geib S.M."/>
            <person name="Palmer N.A."/>
            <person name="Koch K."/>
            <person name="Bradshaw J."/>
            <person name="Heng-Moss T."/>
            <person name="Sarath G."/>
        </authorList>
    </citation>
    <scope>NUCLEOTIDE SEQUENCE</scope>
</reference>
<evidence type="ECO:0000313" key="1">
    <source>
        <dbReference type="EMBL" id="MBY80520.1"/>
    </source>
</evidence>
<dbReference type="Gene3D" id="1.10.640.10">
    <property type="entry name" value="Haem peroxidase domain superfamily, animal type"/>
    <property type="match status" value="1"/>
</dbReference>
<name>A0A2S2QSM7_9HEMI</name>
<dbReference type="InterPro" id="IPR010255">
    <property type="entry name" value="Haem_peroxidase_sf"/>
</dbReference>
<dbReference type="AlphaFoldDB" id="A0A2S2QSM7"/>
<organism evidence="1">
    <name type="scientific">Sipha flava</name>
    <name type="common">yellow sugarcane aphid</name>
    <dbReference type="NCBI Taxonomy" id="143950"/>
    <lineage>
        <taxon>Eukaryota</taxon>
        <taxon>Metazoa</taxon>
        <taxon>Ecdysozoa</taxon>
        <taxon>Arthropoda</taxon>
        <taxon>Hexapoda</taxon>
        <taxon>Insecta</taxon>
        <taxon>Pterygota</taxon>
        <taxon>Neoptera</taxon>
        <taxon>Paraneoptera</taxon>
        <taxon>Hemiptera</taxon>
        <taxon>Sternorrhyncha</taxon>
        <taxon>Aphidomorpha</taxon>
        <taxon>Aphidoidea</taxon>
        <taxon>Aphididae</taxon>
        <taxon>Sipha</taxon>
    </lineage>
</organism>
<dbReference type="InterPro" id="IPR037120">
    <property type="entry name" value="Haem_peroxidase_sf_animal"/>
</dbReference>
<dbReference type="Pfam" id="PF03098">
    <property type="entry name" value="An_peroxidase"/>
    <property type="match status" value="1"/>
</dbReference>
<accession>A0A2S2QSM7</accession>
<dbReference type="OrthoDB" id="6333650at2759"/>
<protein>
    <submittedName>
        <fullName evidence="1">Prostaglandin G/H synthase 2</fullName>
    </submittedName>
</protein>
<dbReference type="InterPro" id="IPR019791">
    <property type="entry name" value="Haem_peroxidase_animal"/>
</dbReference>
<dbReference type="GO" id="GO:0004601">
    <property type="term" value="F:peroxidase activity"/>
    <property type="evidence" value="ECO:0007669"/>
    <property type="project" value="InterPro"/>
</dbReference>
<dbReference type="GO" id="GO:0020037">
    <property type="term" value="F:heme binding"/>
    <property type="evidence" value="ECO:0007669"/>
    <property type="project" value="InterPro"/>
</dbReference>
<proteinExistence type="predicted"/>
<dbReference type="GO" id="GO:0006979">
    <property type="term" value="P:response to oxidative stress"/>
    <property type="evidence" value="ECO:0007669"/>
    <property type="project" value="InterPro"/>
</dbReference>
<gene>
    <name evidence="1" type="primary">PTGS2_0</name>
    <name evidence="1" type="ORF">g.174342</name>
</gene>
<dbReference type="EMBL" id="GGMS01011317">
    <property type="protein sequence ID" value="MBY80520.1"/>
    <property type="molecule type" value="Transcribed_RNA"/>
</dbReference>
<dbReference type="SUPFAM" id="SSF48113">
    <property type="entry name" value="Heme-dependent peroxidases"/>
    <property type="match status" value="1"/>
</dbReference>